<dbReference type="SUPFAM" id="SSF54593">
    <property type="entry name" value="Glyoxalase/Bleomycin resistance protein/Dihydroxybiphenyl dioxygenase"/>
    <property type="match status" value="1"/>
</dbReference>
<organism evidence="1 2">
    <name type="scientific">Thraustotheca clavata</name>
    <dbReference type="NCBI Taxonomy" id="74557"/>
    <lineage>
        <taxon>Eukaryota</taxon>
        <taxon>Sar</taxon>
        <taxon>Stramenopiles</taxon>
        <taxon>Oomycota</taxon>
        <taxon>Saprolegniomycetes</taxon>
        <taxon>Saprolegniales</taxon>
        <taxon>Achlyaceae</taxon>
        <taxon>Thraustotheca</taxon>
    </lineage>
</organism>
<dbReference type="Pfam" id="PF06185">
    <property type="entry name" value="YecM"/>
    <property type="match status" value="1"/>
</dbReference>
<comment type="caution">
    <text evidence="1">The sequence shown here is derived from an EMBL/GenBank/DDBJ whole genome shotgun (WGS) entry which is preliminary data.</text>
</comment>
<evidence type="ECO:0000313" key="2">
    <source>
        <dbReference type="Proteomes" id="UP000243217"/>
    </source>
</evidence>
<dbReference type="EMBL" id="JNBS01001923">
    <property type="protein sequence ID" value="OQR97278.1"/>
    <property type="molecule type" value="Genomic_DNA"/>
</dbReference>
<sequence length="207" mass="23562">MASRSFAPKVAAWTRELFHAYLNENIPPFASFVWTSLDTLKAEGSSACHLRFLDKMQIERAREWTLDHVCYRCEEESEYMLLTNSILPTMGTLLIESHVGGRPIATFKLHQAIALEDGKAVDVLEVPMPKPGSFYKRGLEHAEVVVPFDLVQFIKAQKNESIKWDLKGMSKEFNREARIALADGISVKFHEQTLEDVIAQELKELKP</sequence>
<dbReference type="InterPro" id="IPR029068">
    <property type="entry name" value="Glyas_Bleomycin-R_OHBP_Dase"/>
</dbReference>
<dbReference type="Proteomes" id="UP000243217">
    <property type="component" value="Unassembled WGS sequence"/>
</dbReference>
<gene>
    <name evidence="1" type="ORF">THRCLA_07039</name>
</gene>
<dbReference type="PANTHER" id="PTHR37519:SF1">
    <property type="entry name" value="DIHYDROXYBIPHENYL DIOXYGENASE DOMAIN-CONTAINING PROTEIN"/>
    <property type="match status" value="1"/>
</dbReference>
<dbReference type="Gene3D" id="3.10.180.10">
    <property type="entry name" value="2,3-Dihydroxybiphenyl 1,2-Dioxygenase, domain 1"/>
    <property type="match status" value="1"/>
</dbReference>
<dbReference type="AlphaFoldDB" id="A0A1V9ZH09"/>
<evidence type="ECO:0000313" key="1">
    <source>
        <dbReference type="EMBL" id="OQR97278.1"/>
    </source>
</evidence>
<dbReference type="OrthoDB" id="17928at2759"/>
<accession>A0A1V9ZH09</accession>
<proteinExistence type="predicted"/>
<protein>
    <submittedName>
        <fullName evidence="1">Uncharacterized protein</fullName>
    </submittedName>
</protein>
<keyword evidence="2" id="KW-1185">Reference proteome</keyword>
<name>A0A1V9ZH09_9STRA</name>
<dbReference type="PANTHER" id="PTHR37519">
    <property type="match status" value="1"/>
</dbReference>
<dbReference type="InterPro" id="IPR010393">
    <property type="entry name" value="DUF991_YecM-like"/>
</dbReference>
<reference evidence="1 2" key="1">
    <citation type="journal article" date="2014" name="Genome Biol. Evol.">
        <title>The secreted proteins of Achlya hypogyna and Thraustotheca clavata identify the ancestral oomycete secretome and reveal gene acquisitions by horizontal gene transfer.</title>
        <authorList>
            <person name="Misner I."/>
            <person name="Blouin N."/>
            <person name="Leonard G."/>
            <person name="Richards T.A."/>
            <person name="Lane C.E."/>
        </authorList>
    </citation>
    <scope>NUCLEOTIDE SEQUENCE [LARGE SCALE GENOMIC DNA]</scope>
    <source>
        <strain evidence="1 2">ATCC 34112</strain>
    </source>
</reference>